<sequence length="122" mass="13679">MQIDREQSGNREQTENGNQQRIWQDTPYPGVCFYGLSESLESGRTALLKFDAGARLPAHAHPGWEQLLILEGQFRVNHQCCHPRDYVFLPAGETHEVEAITAGIYLTIAEKAGVKISKEAEI</sequence>
<dbReference type="EMBL" id="FRFG01000075">
    <property type="protein sequence ID" value="SHO58702.1"/>
    <property type="molecule type" value="Genomic_DNA"/>
</dbReference>
<dbReference type="Gene3D" id="2.60.120.10">
    <property type="entry name" value="Jelly Rolls"/>
    <property type="match status" value="1"/>
</dbReference>
<keyword evidence="4" id="KW-1185">Reference proteome</keyword>
<dbReference type="InterPro" id="IPR014710">
    <property type="entry name" value="RmlC-like_jellyroll"/>
</dbReference>
<evidence type="ECO:0000313" key="3">
    <source>
        <dbReference type="EMBL" id="SHO58702.1"/>
    </source>
</evidence>
<reference evidence="4" key="1">
    <citation type="submission" date="2016-12" db="EMBL/GenBank/DDBJ databases">
        <authorList>
            <person name="Rodrigo-Torres L."/>
            <person name="Arahal R.D."/>
            <person name="Lucena T."/>
        </authorList>
    </citation>
    <scope>NUCLEOTIDE SEQUENCE [LARGE SCALE GENOMIC DNA]</scope>
</reference>
<dbReference type="RefSeq" id="WP_083601774.1">
    <property type="nucleotide sequence ID" value="NZ_AP024897.1"/>
</dbReference>
<dbReference type="AlphaFoldDB" id="A0A1M7Z1L9"/>
<dbReference type="OrthoDB" id="9801227at2"/>
<dbReference type="InterPro" id="IPR011051">
    <property type="entry name" value="RmlC_Cupin_sf"/>
</dbReference>
<dbReference type="STRING" id="1117707.VQ7734_04474"/>
<evidence type="ECO:0000259" key="2">
    <source>
        <dbReference type="Pfam" id="PF12973"/>
    </source>
</evidence>
<name>A0A1M7Z1L9_9VIBR</name>
<dbReference type="Pfam" id="PF12973">
    <property type="entry name" value="Cupin_7"/>
    <property type="match status" value="1"/>
</dbReference>
<evidence type="ECO:0000256" key="1">
    <source>
        <dbReference type="SAM" id="MobiDB-lite"/>
    </source>
</evidence>
<organism evidence="3 4">
    <name type="scientific">Vibrio quintilis</name>
    <dbReference type="NCBI Taxonomy" id="1117707"/>
    <lineage>
        <taxon>Bacteria</taxon>
        <taxon>Pseudomonadati</taxon>
        <taxon>Pseudomonadota</taxon>
        <taxon>Gammaproteobacteria</taxon>
        <taxon>Vibrionales</taxon>
        <taxon>Vibrionaceae</taxon>
        <taxon>Vibrio</taxon>
    </lineage>
</organism>
<protein>
    <submittedName>
        <fullName evidence="3">ChrR Cupin-like domain protein</fullName>
    </submittedName>
</protein>
<accession>A0A1M7Z1L9</accession>
<dbReference type="InterPro" id="IPR025979">
    <property type="entry name" value="ChrR-like_cupin_dom"/>
</dbReference>
<evidence type="ECO:0000313" key="4">
    <source>
        <dbReference type="Proteomes" id="UP000184600"/>
    </source>
</evidence>
<feature type="region of interest" description="Disordered" evidence="1">
    <location>
        <begin position="1"/>
        <end position="25"/>
    </location>
</feature>
<dbReference type="SUPFAM" id="SSF51182">
    <property type="entry name" value="RmlC-like cupins"/>
    <property type="match status" value="1"/>
</dbReference>
<feature type="domain" description="ChrR-like cupin" evidence="2">
    <location>
        <begin position="20"/>
        <end position="107"/>
    </location>
</feature>
<feature type="compositionally biased region" description="Basic and acidic residues" evidence="1">
    <location>
        <begin position="1"/>
        <end position="14"/>
    </location>
</feature>
<proteinExistence type="predicted"/>
<dbReference type="Proteomes" id="UP000184600">
    <property type="component" value="Unassembled WGS sequence"/>
</dbReference>
<gene>
    <name evidence="3" type="ORF">VQ7734_04474</name>
</gene>